<dbReference type="EMBL" id="JBHSMZ010000008">
    <property type="protein sequence ID" value="MFC5549593.1"/>
    <property type="molecule type" value="Genomic_DNA"/>
</dbReference>
<keyword evidence="3" id="KW-1185">Reference proteome</keyword>
<gene>
    <name evidence="2" type="ORF">ACFPO9_13840</name>
</gene>
<dbReference type="RefSeq" id="WP_379771666.1">
    <property type="nucleotide sequence ID" value="NZ_JBHSMZ010000008.1"/>
</dbReference>
<comment type="caution">
    <text evidence="2">The sequence shown here is derived from an EMBL/GenBank/DDBJ whole genome shotgun (WGS) entry which is preliminary data.</text>
</comment>
<name>A0ABW0S272_9BURK</name>
<evidence type="ECO:0000256" key="1">
    <source>
        <dbReference type="SAM" id="MobiDB-lite"/>
    </source>
</evidence>
<accession>A0ABW0S272</accession>
<proteinExistence type="predicted"/>
<sequence>MVRALLAGAKTQTRRALRSPEDAARNRFGRPGDLLWVRETFFAYGRWETRFNLRKQHAEWFFTDMTQAAGHAWRYAADEGPGADAHARREARVAPAWHKRPALFMPRAASRILLEIVEVRVERLQEISVADALAEGLPPGAERDPVLAYRGIWEGINGAGSWDENPLVWVLAFVKRPLASMSIPNI</sequence>
<evidence type="ECO:0000313" key="3">
    <source>
        <dbReference type="Proteomes" id="UP001596086"/>
    </source>
</evidence>
<reference evidence="3" key="1">
    <citation type="journal article" date="2019" name="Int. J. Syst. Evol. Microbiol.">
        <title>The Global Catalogue of Microorganisms (GCM) 10K type strain sequencing project: providing services to taxonomists for standard genome sequencing and annotation.</title>
        <authorList>
            <consortium name="The Broad Institute Genomics Platform"/>
            <consortium name="The Broad Institute Genome Sequencing Center for Infectious Disease"/>
            <person name="Wu L."/>
            <person name="Ma J."/>
        </authorList>
    </citation>
    <scope>NUCLEOTIDE SEQUENCE [LARGE SCALE GENOMIC DNA]</scope>
    <source>
        <strain evidence="3">CGMCC 4.5798</strain>
    </source>
</reference>
<protein>
    <submittedName>
        <fullName evidence="2">Uncharacterized protein</fullName>
    </submittedName>
</protein>
<dbReference type="Proteomes" id="UP001596086">
    <property type="component" value="Unassembled WGS sequence"/>
</dbReference>
<evidence type="ECO:0000313" key="2">
    <source>
        <dbReference type="EMBL" id="MFC5549593.1"/>
    </source>
</evidence>
<organism evidence="2 3">
    <name type="scientific">Massilia aerilata</name>
    <dbReference type="NCBI Taxonomy" id="453817"/>
    <lineage>
        <taxon>Bacteria</taxon>
        <taxon>Pseudomonadati</taxon>
        <taxon>Pseudomonadota</taxon>
        <taxon>Betaproteobacteria</taxon>
        <taxon>Burkholderiales</taxon>
        <taxon>Oxalobacteraceae</taxon>
        <taxon>Telluria group</taxon>
        <taxon>Massilia</taxon>
    </lineage>
</organism>
<feature type="region of interest" description="Disordered" evidence="1">
    <location>
        <begin position="1"/>
        <end position="23"/>
    </location>
</feature>